<evidence type="ECO:0000256" key="1">
    <source>
        <dbReference type="ARBA" id="ARBA00008007"/>
    </source>
</evidence>
<dbReference type="PANTHER" id="PTHR47505:SF1">
    <property type="entry name" value="DNA UTILIZATION PROTEIN YHGH"/>
    <property type="match status" value="1"/>
</dbReference>
<organism evidence="3 4">
    <name type="scientific">Candidatus Defluviibacterium haderslevense</name>
    <dbReference type="NCBI Taxonomy" id="2981993"/>
    <lineage>
        <taxon>Bacteria</taxon>
        <taxon>Pseudomonadati</taxon>
        <taxon>Bacteroidota</taxon>
        <taxon>Saprospiria</taxon>
        <taxon>Saprospirales</taxon>
        <taxon>Saprospiraceae</taxon>
        <taxon>Candidatus Defluviibacterium</taxon>
    </lineage>
</organism>
<dbReference type="Gene3D" id="3.40.50.2020">
    <property type="match status" value="1"/>
</dbReference>
<dbReference type="EMBL" id="JADKFW010000004">
    <property type="protein sequence ID" value="MBK9716147.1"/>
    <property type="molecule type" value="Genomic_DNA"/>
</dbReference>
<comment type="caution">
    <text evidence="3">The sequence shown here is derived from an EMBL/GenBank/DDBJ whole genome shotgun (WGS) entry which is preliminary data.</text>
</comment>
<name>A0A9D7S5C4_9BACT</name>
<feature type="domain" description="Phosphoribosyltransferase" evidence="2">
    <location>
        <begin position="143"/>
        <end position="235"/>
    </location>
</feature>
<dbReference type="InterPro" id="IPR029057">
    <property type="entry name" value="PRTase-like"/>
</dbReference>
<dbReference type="InterPro" id="IPR000836">
    <property type="entry name" value="PRTase_dom"/>
</dbReference>
<evidence type="ECO:0000313" key="4">
    <source>
        <dbReference type="Proteomes" id="UP000808349"/>
    </source>
</evidence>
<dbReference type="AlphaFoldDB" id="A0A9D7S5C4"/>
<evidence type="ECO:0000313" key="3">
    <source>
        <dbReference type="EMBL" id="MBK9716147.1"/>
    </source>
</evidence>
<evidence type="ECO:0000259" key="2">
    <source>
        <dbReference type="Pfam" id="PF00156"/>
    </source>
</evidence>
<dbReference type="Pfam" id="PF00156">
    <property type="entry name" value="Pribosyltran"/>
    <property type="match status" value="1"/>
</dbReference>
<proteinExistence type="inferred from homology"/>
<dbReference type="CDD" id="cd06223">
    <property type="entry name" value="PRTases_typeI"/>
    <property type="match status" value="1"/>
</dbReference>
<dbReference type="SUPFAM" id="SSF53271">
    <property type="entry name" value="PRTase-like"/>
    <property type="match status" value="1"/>
</dbReference>
<dbReference type="PANTHER" id="PTHR47505">
    <property type="entry name" value="DNA UTILIZATION PROTEIN YHGH"/>
    <property type="match status" value="1"/>
</dbReference>
<dbReference type="InterPro" id="IPR051910">
    <property type="entry name" value="ComF/GntX_DNA_util-trans"/>
</dbReference>
<gene>
    <name evidence="3" type="ORF">IPO85_01225</name>
</gene>
<comment type="similarity">
    <text evidence="1">Belongs to the ComF/GntX family.</text>
</comment>
<protein>
    <submittedName>
        <fullName evidence="3">ComF family protein</fullName>
    </submittedName>
</protein>
<accession>A0A9D7S5C4</accession>
<dbReference type="Proteomes" id="UP000808349">
    <property type="component" value="Unassembled WGS sequence"/>
</dbReference>
<sequence length="238" mass="27249">MDIQKIKQLMQYGIESVLDLIYPNLCMGCERRCNNQKDLFCLSCQSKISPTNHSAYLINPFTEHFNGRINLYTGASLYYYVRGGLVHDILEQIKYRNREDLAYKFGQYYGMILSESPYYQNIDVIIPVPLHKKRQAQRGYNQCSLIAKGMAETLHCSISDQIIMRKINTLTQTDKSRIDRINNMEGVFHILNLTDIHQKNILIVDDVLTTGATLESCALELLKAKPATIRMATIAMGL</sequence>
<reference evidence="3 4" key="1">
    <citation type="submission" date="2020-10" db="EMBL/GenBank/DDBJ databases">
        <title>Connecting structure to function with the recovery of over 1000 high-quality activated sludge metagenome-assembled genomes encoding full-length rRNA genes using long-read sequencing.</title>
        <authorList>
            <person name="Singleton C.M."/>
            <person name="Petriglieri F."/>
            <person name="Kristensen J.M."/>
            <person name="Kirkegaard R.H."/>
            <person name="Michaelsen T.Y."/>
            <person name="Andersen M.H."/>
            <person name="Karst S.M."/>
            <person name="Dueholm M.S."/>
            <person name="Nielsen P.H."/>
            <person name="Albertsen M."/>
        </authorList>
    </citation>
    <scope>NUCLEOTIDE SEQUENCE [LARGE SCALE GENOMIC DNA]</scope>
    <source>
        <strain evidence="3">Ribe_18-Q3-R11-54_BAT3C.373</strain>
    </source>
</reference>